<gene>
    <name evidence="14" type="ORF">CYLTODRAFT_485491</name>
</gene>
<evidence type="ECO:0000256" key="1">
    <source>
        <dbReference type="ARBA" id="ARBA00004477"/>
    </source>
</evidence>
<feature type="transmembrane region" description="Helical" evidence="12">
    <location>
        <begin position="262"/>
        <end position="281"/>
    </location>
</feature>
<evidence type="ECO:0000256" key="9">
    <source>
        <dbReference type="ARBA" id="ARBA00022824"/>
    </source>
</evidence>
<feature type="transmembrane region" description="Helical" evidence="12">
    <location>
        <begin position="238"/>
        <end position="256"/>
    </location>
</feature>
<dbReference type="GO" id="GO:0000009">
    <property type="term" value="F:alpha-1,6-mannosyltransferase activity"/>
    <property type="evidence" value="ECO:0007669"/>
    <property type="project" value="InterPro"/>
</dbReference>
<evidence type="ECO:0000256" key="5">
    <source>
        <dbReference type="ARBA" id="ARBA00022502"/>
    </source>
</evidence>
<dbReference type="UniPathway" id="UPA00196"/>
<keyword evidence="6 12" id="KW-0328">Glycosyltransferase</keyword>
<keyword evidence="7 12" id="KW-0808">Transferase</keyword>
<evidence type="ECO:0000256" key="12">
    <source>
        <dbReference type="RuleBase" id="RU363112"/>
    </source>
</evidence>
<evidence type="ECO:0000256" key="2">
    <source>
        <dbReference type="ARBA" id="ARBA00004687"/>
    </source>
</evidence>
<dbReference type="GO" id="GO:0006506">
    <property type="term" value="P:GPI anchor biosynthetic process"/>
    <property type="evidence" value="ECO:0007669"/>
    <property type="project" value="UniProtKB-UniPathway"/>
</dbReference>
<feature type="transmembrane region" description="Helical" evidence="12">
    <location>
        <begin position="316"/>
        <end position="337"/>
    </location>
</feature>
<reference evidence="14 15" key="1">
    <citation type="journal article" date="2015" name="Fungal Genet. Biol.">
        <title>Evolution of novel wood decay mechanisms in Agaricales revealed by the genome sequences of Fistulina hepatica and Cylindrobasidium torrendii.</title>
        <authorList>
            <person name="Floudas D."/>
            <person name="Held B.W."/>
            <person name="Riley R."/>
            <person name="Nagy L.G."/>
            <person name="Koehler G."/>
            <person name="Ransdell A.S."/>
            <person name="Younus H."/>
            <person name="Chow J."/>
            <person name="Chiniquy J."/>
            <person name="Lipzen A."/>
            <person name="Tritt A."/>
            <person name="Sun H."/>
            <person name="Haridas S."/>
            <person name="LaButti K."/>
            <person name="Ohm R.A."/>
            <person name="Kues U."/>
            <person name="Blanchette R.A."/>
            <person name="Grigoriev I.V."/>
            <person name="Minto R.E."/>
            <person name="Hibbett D.S."/>
        </authorList>
    </citation>
    <scope>NUCLEOTIDE SEQUENCE [LARGE SCALE GENOMIC DNA]</scope>
    <source>
        <strain evidence="14 15">FP15055 ss-10</strain>
    </source>
</reference>
<keyword evidence="5 12" id="KW-0337">GPI-anchor biosynthesis</keyword>
<evidence type="ECO:0000256" key="13">
    <source>
        <dbReference type="SAM" id="SignalP"/>
    </source>
</evidence>
<comment type="caution">
    <text evidence="12">Lacks conserved residue(s) required for the propagation of feature annotation.</text>
</comment>
<comment type="subcellular location">
    <subcellularLocation>
        <location evidence="1 12">Endoplasmic reticulum membrane</location>
        <topology evidence="1 12">Multi-pass membrane protein</topology>
    </subcellularLocation>
</comment>
<dbReference type="OrthoDB" id="10252502at2759"/>
<feature type="transmembrane region" description="Helical" evidence="12">
    <location>
        <begin position="195"/>
        <end position="217"/>
    </location>
</feature>
<evidence type="ECO:0000256" key="6">
    <source>
        <dbReference type="ARBA" id="ARBA00022676"/>
    </source>
</evidence>
<keyword evidence="11 12" id="KW-0472">Membrane</keyword>
<dbReference type="AlphaFoldDB" id="A0A0D7BT27"/>
<evidence type="ECO:0000313" key="14">
    <source>
        <dbReference type="EMBL" id="KIY73324.1"/>
    </source>
</evidence>
<evidence type="ECO:0000256" key="4">
    <source>
        <dbReference type="ARBA" id="ARBA00013795"/>
    </source>
</evidence>
<evidence type="ECO:0000256" key="11">
    <source>
        <dbReference type="ARBA" id="ARBA00023136"/>
    </source>
</evidence>
<organism evidence="14 15">
    <name type="scientific">Cylindrobasidium torrendii FP15055 ss-10</name>
    <dbReference type="NCBI Taxonomy" id="1314674"/>
    <lineage>
        <taxon>Eukaryota</taxon>
        <taxon>Fungi</taxon>
        <taxon>Dikarya</taxon>
        <taxon>Basidiomycota</taxon>
        <taxon>Agaricomycotina</taxon>
        <taxon>Agaricomycetes</taxon>
        <taxon>Agaricomycetidae</taxon>
        <taxon>Agaricales</taxon>
        <taxon>Marasmiineae</taxon>
        <taxon>Physalacriaceae</taxon>
        <taxon>Cylindrobasidium</taxon>
    </lineage>
</organism>
<evidence type="ECO:0000256" key="8">
    <source>
        <dbReference type="ARBA" id="ARBA00022692"/>
    </source>
</evidence>
<keyword evidence="13" id="KW-0732">Signal</keyword>
<comment type="pathway">
    <text evidence="2 12">Glycolipid biosynthesis; glycosylphosphatidylinositol-anchor biosynthesis.</text>
</comment>
<feature type="chain" id="PRO_5002317631" description="GPI mannosyltransferase 2" evidence="13">
    <location>
        <begin position="30"/>
        <end position="367"/>
    </location>
</feature>
<dbReference type="Pfam" id="PF04188">
    <property type="entry name" value="Mannosyl_trans2"/>
    <property type="match status" value="1"/>
</dbReference>
<dbReference type="PANTHER" id="PTHR12468:SF2">
    <property type="entry name" value="GPI MANNOSYLTRANSFERASE 2"/>
    <property type="match status" value="1"/>
</dbReference>
<keyword evidence="15" id="KW-1185">Reference proteome</keyword>
<dbReference type="GO" id="GO:0005789">
    <property type="term" value="C:endoplasmic reticulum membrane"/>
    <property type="evidence" value="ECO:0007669"/>
    <property type="project" value="UniProtKB-SubCell"/>
</dbReference>
<feature type="transmembrane region" description="Helical" evidence="12">
    <location>
        <begin position="154"/>
        <end position="183"/>
    </location>
</feature>
<keyword evidence="9 12" id="KW-0256">Endoplasmic reticulum</keyword>
<keyword evidence="10 12" id="KW-1133">Transmembrane helix</keyword>
<protein>
    <recommendedName>
        <fullName evidence="4 12">GPI mannosyltransferase 2</fullName>
        <ecNumber evidence="12">2.4.1.-</ecNumber>
    </recommendedName>
</protein>
<feature type="transmembrane region" description="Helical" evidence="12">
    <location>
        <begin position="344"/>
        <end position="363"/>
    </location>
</feature>
<name>A0A0D7BT27_9AGAR</name>
<accession>A0A0D7BT27</accession>
<evidence type="ECO:0000256" key="3">
    <source>
        <dbReference type="ARBA" id="ARBA00008698"/>
    </source>
</evidence>
<dbReference type="GO" id="GO:0031501">
    <property type="term" value="C:mannosyltransferase complex"/>
    <property type="evidence" value="ECO:0007669"/>
    <property type="project" value="TreeGrafter"/>
</dbReference>
<sequence>MHSLSNYRLVALTLCARLGVLLLATVCAAYLEPFDSSGGHDAWIRWDAIHFAHVAKDGYTFEHDWAFLSGLHFLLRHIPRPLFYIMCTLMDVATTLTLHDLTLEVLGVARLADLATALSLLPSSPATFRLAPYNEPFFAFLAYSGMLYCQRKQFLPAAIFFTLAGFFRSNNILLGGFIMWSMLVVPFFCGTPLQFSAPFFVLPIFLPFIGHNAIAYMRFCSSGQDLPPAWCSNTIPSIYTYVQGAYWNVGFLNYFSPEQIPNFLISAPVIALIYAFGTAHIRRTAGPPFERHQVTPHVLHSVVFTTTLVFSAHTQIILRVASSMPVIYWAAAWLLVYHPTWGKAWVLWSVIWGCISIVLWATFLPPA</sequence>
<proteinExistence type="inferred from homology"/>
<dbReference type="STRING" id="1314674.A0A0D7BT27"/>
<dbReference type="PANTHER" id="PTHR12468">
    <property type="entry name" value="GPI MANNOSYLTRANSFERASE 2"/>
    <property type="match status" value="1"/>
</dbReference>
<comment type="similarity">
    <text evidence="3 12">Belongs to the PIGV family.</text>
</comment>
<dbReference type="GO" id="GO:0004376">
    <property type="term" value="F:GPI mannosyltransferase activity"/>
    <property type="evidence" value="ECO:0007669"/>
    <property type="project" value="InterPro"/>
</dbReference>
<dbReference type="Proteomes" id="UP000054007">
    <property type="component" value="Unassembled WGS sequence"/>
</dbReference>
<dbReference type="EMBL" id="KN880436">
    <property type="protein sequence ID" value="KIY73324.1"/>
    <property type="molecule type" value="Genomic_DNA"/>
</dbReference>
<feature type="signal peptide" evidence="13">
    <location>
        <begin position="1"/>
        <end position="29"/>
    </location>
</feature>
<dbReference type="EC" id="2.4.1.-" evidence="12"/>
<evidence type="ECO:0000256" key="10">
    <source>
        <dbReference type="ARBA" id="ARBA00022989"/>
    </source>
</evidence>
<comment type="function">
    <text evidence="12">Mannosyltransferase involved in glycosylphosphatidylinositol-anchor biosynthesis.</text>
</comment>
<keyword evidence="8 12" id="KW-0812">Transmembrane</keyword>
<evidence type="ECO:0000256" key="7">
    <source>
        <dbReference type="ARBA" id="ARBA00022679"/>
    </source>
</evidence>
<evidence type="ECO:0000313" key="15">
    <source>
        <dbReference type="Proteomes" id="UP000054007"/>
    </source>
</evidence>
<dbReference type="InterPro" id="IPR007315">
    <property type="entry name" value="PIG-V/Gpi18"/>
</dbReference>